<dbReference type="SMART" id="SM00220">
    <property type="entry name" value="S_TKc"/>
    <property type="match status" value="1"/>
</dbReference>
<comment type="caution">
    <text evidence="19">Lacks conserved residue(s) required for the propagation of feature annotation.</text>
</comment>
<dbReference type="SMART" id="SM00473">
    <property type="entry name" value="PAN_AP"/>
    <property type="match status" value="1"/>
</dbReference>
<evidence type="ECO:0000259" key="23">
    <source>
        <dbReference type="PROSITE" id="PS50026"/>
    </source>
</evidence>
<sequence length="741" mass="83920">MLSINTEGHLVLLSHDETVVWSANSTIKALSPIVQLLGSGNLVLRDGKDQKPQNYLWQSFDHPSDTILPGMKFGWDLRTGLNRRYTAWKNWDDPSYGDFSAELVPHNYPDIVGWLGRTEYMRSGPWNGVRYSGASHATSNPLYKIKFVRNKDEVYSEHTLINESLIARFVFNQTLYSLLDILWSENDQRWMTYSFAPMDNCDRYNRCGPNGNCVLGETPICQCLPGFLPKSPRNWNVLDWAEGCIRNKSWSCKGKNSDYFVKFSGLKLPDTTYSWVNTSMTLEECKAKCWENCSCNAYSNSDIREGGSGCVLWFSDLVDIRQLPFNDQHIYIRLASPETAEHDEANGNKTKVIAATVTTVLAVVMLLTVFYIYIRRRNSIANKEEGSDGNMELKTLIAGNNEEGYEGNMEQRIYDLAVIVNATNNFSLENKLGEGGFGPVYRGMLVDGQEIAVKRLSQSSSQGLSEFKNEVRLCARLQHRNLVKVHGCCIQGEEKMLIYEYMRNKSLDSFIFGSESKLLDWSKRFHIIRGIARGLMYLHQDSRLKIVHRDLKASNILLDDELNPKISDFGLARIFGGDQNEDKTKQIIGTFGYMAPEYAIHGLFSVKSDVFSFGVLLLEIVSGKKNRGPILPSRSVNLIGHAWRLWNEGVPLKLANEHLERSYIESEVLRCIHIGLLCLQYHADDRPDMTSVVIMLNSEGVLPEPKEPGFLLENILVRGESSNNNTTPSSNEVSITLLEAR</sequence>
<evidence type="ECO:0000259" key="24">
    <source>
        <dbReference type="PROSITE" id="PS50927"/>
    </source>
</evidence>
<dbReference type="AlphaFoldDB" id="A0AAE1JQ96"/>
<feature type="domain" description="EGF-like" evidence="23">
    <location>
        <begin position="197"/>
        <end position="233"/>
    </location>
</feature>
<dbReference type="Pfam" id="PF07714">
    <property type="entry name" value="PK_Tyr_Ser-Thr"/>
    <property type="match status" value="1"/>
</dbReference>
<keyword evidence="10 18" id="KW-0067">ATP-binding</keyword>
<keyword evidence="15" id="KW-0325">Glycoprotein</keyword>
<comment type="similarity">
    <text evidence="18">Belongs to the protein kinase superfamily. Ser/Thr protein kinase family.</text>
</comment>
<dbReference type="CDD" id="cd14066">
    <property type="entry name" value="STKc_IRAK"/>
    <property type="match status" value="1"/>
</dbReference>
<keyword evidence="3 18" id="KW-0723">Serine/threonine-protein kinase</keyword>
<evidence type="ECO:0000256" key="8">
    <source>
        <dbReference type="ARBA" id="ARBA00022741"/>
    </source>
</evidence>
<dbReference type="CDD" id="cd00054">
    <property type="entry name" value="EGF_CA"/>
    <property type="match status" value="1"/>
</dbReference>
<dbReference type="Pfam" id="PF08276">
    <property type="entry name" value="PAN_2"/>
    <property type="match status" value="1"/>
</dbReference>
<evidence type="ECO:0000256" key="13">
    <source>
        <dbReference type="ARBA" id="ARBA00023157"/>
    </source>
</evidence>
<dbReference type="SUPFAM" id="SSF56112">
    <property type="entry name" value="Protein kinase-like (PK-like)"/>
    <property type="match status" value="1"/>
</dbReference>
<dbReference type="PANTHER" id="PTHR27002:SF932">
    <property type="entry name" value="RECEPTOR-LIKE SERINE_THREONINE-PROTEIN KINASE"/>
    <property type="match status" value="1"/>
</dbReference>
<dbReference type="Gene3D" id="3.50.4.10">
    <property type="entry name" value="Hepatocyte Growth Factor"/>
    <property type="match status" value="1"/>
</dbReference>
<feature type="transmembrane region" description="Helical" evidence="21">
    <location>
        <begin position="352"/>
        <end position="374"/>
    </location>
</feature>
<dbReference type="InterPro" id="IPR024171">
    <property type="entry name" value="SRK-like_kinase"/>
</dbReference>
<keyword evidence="19" id="KW-0245">EGF-like domain</keyword>
<evidence type="ECO:0000259" key="22">
    <source>
        <dbReference type="PROSITE" id="PS50011"/>
    </source>
</evidence>
<organism evidence="26 27">
    <name type="scientific">Acacia crassicarpa</name>
    <name type="common">northern wattle</name>
    <dbReference type="NCBI Taxonomy" id="499986"/>
    <lineage>
        <taxon>Eukaryota</taxon>
        <taxon>Viridiplantae</taxon>
        <taxon>Streptophyta</taxon>
        <taxon>Embryophyta</taxon>
        <taxon>Tracheophyta</taxon>
        <taxon>Spermatophyta</taxon>
        <taxon>Magnoliopsida</taxon>
        <taxon>eudicotyledons</taxon>
        <taxon>Gunneridae</taxon>
        <taxon>Pentapetalae</taxon>
        <taxon>rosids</taxon>
        <taxon>fabids</taxon>
        <taxon>Fabales</taxon>
        <taxon>Fabaceae</taxon>
        <taxon>Caesalpinioideae</taxon>
        <taxon>mimosoid clade</taxon>
        <taxon>Acacieae</taxon>
        <taxon>Acacia</taxon>
    </lineage>
</organism>
<comment type="catalytic activity">
    <reaction evidence="16 18">
        <text>L-threonyl-[protein] + ATP = O-phospho-L-threonyl-[protein] + ADP + H(+)</text>
        <dbReference type="Rhea" id="RHEA:46608"/>
        <dbReference type="Rhea" id="RHEA-COMP:11060"/>
        <dbReference type="Rhea" id="RHEA-COMP:11605"/>
        <dbReference type="ChEBI" id="CHEBI:15378"/>
        <dbReference type="ChEBI" id="CHEBI:30013"/>
        <dbReference type="ChEBI" id="CHEBI:30616"/>
        <dbReference type="ChEBI" id="CHEBI:61977"/>
        <dbReference type="ChEBI" id="CHEBI:456216"/>
        <dbReference type="EC" id="2.7.11.1"/>
    </reaction>
</comment>
<dbReference type="InterPro" id="IPR036426">
    <property type="entry name" value="Bulb-type_lectin_dom_sf"/>
</dbReference>
<evidence type="ECO:0000256" key="7">
    <source>
        <dbReference type="ARBA" id="ARBA00022729"/>
    </source>
</evidence>
<gene>
    <name evidence="26" type="ORF">QN277_008661</name>
</gene>
<dbReference type="PROSITE" id="PS50927">
    <property type="entry name" value="BULB_LECTIN"/>
    <property type="match status" value="1"/>
</dbReference>
<dbReference type="InterPro" id="IPR001480">
    <property type="entry name" value="Bulb-type_lectin_dom"/>
</dbReference>
<accession>A0AAE1JQ96</accession>
<dbReference type="Gene3D" id="3.30.200.20">
    <property type="entry name" value="Phosphorylase Kinase, domain 1"/>
    <property type="match status" value="1"/>
</dbReference>
<evidence type="ECO:0000256" key="17">
    <source>
        <dbReference type="ARBA" id="ARBA00048679"/>
    </source>
</evidence>
<dbReference type="FunFam" id="1.10.510.10:FF:000060">
    <property type="entry name" value="G-type lectin S-receptor-like serine/threonine-protein kinase"/>
    <property type="match status" value="1"/>
</dbReference>
<keyword evidence="12 21" id="KW-0472">Membrane</keyword>
<dbReference type="PANTHER" id="PTHR27002">
    <property type="entry name" value="RECEPTOR-LIKE SERINE/THREONINE-PROTEIN KINASE SD1-8"/>
    <property type="match status" value="1"/>
</dbReference>
<dbReference type="InterPro" id="IPR021820">
    <property type="entry name" value="S-locus_recpt_kinase_C"/>
</dbReference>
<dbReference type="CDD" id="cd01098">
    <property type="entry name" value="PAN_AP_plant"/>
    <property type="match status" value="1"/>
</dbReference>
<evidence type="ECO:0000256" key="12">
    <source>
        <dbReference type="ARBA" id="ARBA00023136"/>
    </source>
</evidence>
<keyword evidence="4" id="KW-0597">Phosphoprotein</keyword>
<comment type="catalytic activity">
    <reaction evidence="17 18">
        <text>L-seryl-[protein] + ATP = O-phospho-L-seryl-[protein] + ADP + H(+)</text>
        <dbReference type="Rhea" id="RHEA:17989"/>
        <dbReference type="Rhea" id="RHEA-COMP:9863"/>
        <dbReference type="Rhea" id="RHEA-COMP:11604"/>
        <dbReference type="ChEBI" id="CHEBI:15378"/>
        <dbReference type="ChEBI" id="CHEBI:29999"/>
        <dbReference type="ChEBI" id="CHEBI:30616"/>
        <dbReference type="ChEBI" id="CHEBI:83421"/>
        <dbReference type="ChEBI" id="CHEBI:456216"/>
        <dbReference type="EC" id="2.7.11.1"/>
    </reaction>
</comment>
<evidence type="ECO:0000256" key="21">
    <source>
        <dbReference type="SAM" id="Phobius"/>
    </source>
</evidence>
<evidence type="ECO:0000256" key="10">
    <source>
        <dbReference type="ARBA" id="ARBA00022840"/>
    </source>
</evidence>
<evidence type="ECO:0000256" key="5">
    <source>
        <dbReference type="ARBA" id="ARBA00022679"/>
    </source>
</evidence>
<keyword evidence="6 21" id="KW-0812">Transmembrane</keyword>
<dbReference type="FunFam" id="3.30.200.20:FF:000195">
    <property type="entry name" value="G-type lectin S-receptor-like serine/threonine-protein kinase"/>
    <property type="match status" value="1"/>
</dbReference>
<dbReference type="PROSITE" id="PS00108">
    <property type="entry name" value="PROTEIN_KINASE_ST"/>
    <property type="match status" value="1"/>
</dbReference>
<keyword evidence="11 21" id="KW-1133">Transmembrane helix</keyword>
<feature type="domain" description="Protein kinase" evidence="22">
    <location>
        <begin position="426"/>
        <end position="702"/>
    </location>
</feature>
<keyword evidence="14" id="KW-0675">Receptor</keyword>
<dbReference type="CDD" id="cd12087">
    <property type="entry name" value="TM_EGFR-like"/>
    <property type="match status" value="1"/>
</dbReference>
<dbReference type="GO" id="GO:0048544">
    <property type="term" value="P:recognition of pollen"/>
    <property type="evidence" value="ECO:0007669"/>
    <property type="project" value="InterPro"/>
</dbReference>
<evidence type="ECO:0000256" key="6">
    <source>
        <dbReference type="ARBA" id="ARBA00022692"/>
    </source>
</evidence>
<dbReference type="InterPro" id="IPR008271">
    <property type="entry name" value="Ser/Thr_kinase_AS"/>
</dbReference>
<evidence type="ECO:0000259" key="25">
    <source>
        <dbReference type="PROSITE" id="PS50948"/>
    </source>
</evidence>
<dbReference type="InterPro" id="IPR011009">
    <property type="entry name" value="Kinase-like_dom_sf"/>
</dbReference>
<dbReference type="InterPro" id="IPR001245">
    <property type="entry name" value="Ser-Thr/Tyr_kinase_cat_dom"/>
</dbReference>
<dbReference type="Pfam" id="PF00954">
    <property type="entry name" value="S_locus_glycop"/>
    <property type="match status" value="1"/>
</dbReference>
<dbReference type="Pfam" id="PF11883">
    <property type="entry name" value="DUF3403"/>
    <property type="match status" value="1"/>
</dbReference>
<comment type="caution">
    <text evidence="26">The sequence shown here is derived from an EMBL/GenBank/DDBJ whole genome shotgun (WGS) entry which is preliminary data.</text>
</comment>
<dbReference type="InterPro" id="IPR000858">
    <property type="entry name" value="S_locus_glycoprot_dom"/>
</dbReference>
<dbReference type="GO" id="GO:0004674">
    <property type="term" value="F:protein serine/threonine kinase activity"/>
    <property type="evidence" value="ECO:0007669"/>
    <property type="project" value="UniProtKB-KW"/>
</dbReference>
<evidence type="ECO:0000256" key="3">
    <source>
        <dbReference type="ARBA" id="ARBA00022527"/>
    </source>
</evidence>
<comment type="subcellular location">
    <subcellularLocation>
        <location evidence="1">Cell membrane</location>
        <topology evidence="1">Single-pass type I membrane protein</topology>
    </subcellularLocation>
</comment>
<evidence type="ECO:0000256" key="9">
    <source>
        <dbReference type="ARBA" id="ARBA00022777"/>
    </source>
</evidence>
<evidence type="ECO:0000256" key="18">
    <source>
        <dbReference type="PIRNR" id="PIRNR000641"/>
    </source>
</evidence>
<dbReference type="PROSITE" id="PS50026">
    <property type="entry name" value="EGF_3"/>
    <property type="match status" value="1"/>
</dbReference>
<dbReference type="PROSITE" id="PS50948">
    <property type="entry name" value="PAN"/>
    <property type="match status" value="1"/>
</dbReference>
<evidence type="ECO:0000256" key="14">
    <source>
        <dbReference type="ARBA" id="ARBA00023170"/>
    </source>
</evidence>
<name>A0AAE1JQ96_9FABA</name>
<dbReference type="EMBL" id="JAWXYG010000013">
    <property type="protein sequence ID" value="KAK4255695.1"/>
    <property type="molecule type" value="Genomic_DNA"/>
</dbReference>
<feature type="domain" description="Bulb-type lectin" evidence="24">
    <location>
        <begin position="1"/>
        <end position="57"/>
    </location>
</feature>
<evidence type="ECO:0000256" key="1">
    <source>
        <dbReference type="ARBA" id="ARBA00004251"/>
    </source>
</evidence>
<evidence type="ECO:0000256" key="4">
    <source>
        <dbReference type="ARBA" id="ARBA00022553"/>
    </source>
</evidence>
<keyword evidence="13" id="KW-1015">Disulfide bond</keyword>
<evidence type="ECO:0000256" key="15">
    <source>
        <dbReference type="ARBA" id="ARBA00023180"/>
    </source>
</evidence>
<keyword evidence="2" id="KW-1003">Cell membrane</keyword>
<dbReference type="InterPro" id="IPR000742">
    <property type="entry name" value="EGF"/>
</dbReference>
<dbReference type="FunFam" id="3.50.4.10:FF:000002">
    <property type="entry name" value="G-type lectin S-receptor-like serine/threonine-protein kinase"/>
    <property type="match status" value="1"/>
</dbReference>
<dbReference type="Pfam" id="PF01453">
    <property type="entry name" value="B_lectin"/>
    <property type="match status" value="1"/>
</dbReference>
<feature type="domain" description="Apple" evidence="25">
    <location>
        <begin position="252"/>
        <end position="336"/>
    </location>
</feature>
<keyword evidence="8 18" id="KW-0547">Nucleotide-binding</keyword>
<feature type="compositionally biased region" description="Low complexity" evidence="20">
    <location>
        <begin position="721"/>
        <end position="731"/>
    </location>
</feature>
<evidence type="ECO:0000256" key="11">
    <source>
        <dbReference type="ARBA" id="ARBA00022989"/>
    </source>
</evidence>
<keyword evidence="7" id="KW-0732">Signal</keyword>
<evidence type="ECO:0000256" key="19">
    <source>
        <dbReference type="PROSITE-ProRule" id="PRU00076"/>
    </source>
</evidence>
<dbReference type="GO" id="GO:0005524">
    <property type="term" value="F:ATP binding"/>
    <property type="evidence" value="ECO:0007669"/>
    <property type="project" value="UniProtKB-KW"/>
</dbReference>
<dbReference type="InterPro" id="IPR000719">
    <property type="entry name" value="Prot_kinase_dom"/>
</dbReference>
<dbReference type="InterPro" id="IPR003609">
    <property type="entry name" value="Pan_app"/>
</dbReference>
<dbReference type="Proteomes" id="UP001293593">
    <property type="component" value="Unassembled WGS sequence"/>
</dbReference>
<evidence type="ECO:0000313" key="27">
    <source>
        <dbReference type="Proteomes" id="UP001293593"/>
    </source>
</evidence>
<proteinExistence type="inferred from homology"/>
<dbReference type="PIRSF" id="PIRSF000641">
    <property type="entry name" value="SRK"/>
    <property type="match status" value="1"/>
</dbReference>
<evidence type="ECO:0000256" key="20">
    <source>
        <dbReference type="SAM" id="MobiDB-lite"/>
    </source>
</evidence>
<dbReference type="SUPFAM" id="SSF51110">
    <property type="entry name" value="alpha-D-mannose-specific plant lectins"/>
    <property type="match status" value="1"/>
</dbReference>
<dbReference type="PROSITE" id="PS50011">
    <property type="entry name" value="PROTEIN_KINASE_DOM"/>
    <property type="match status" value="1"/>
</dbReference>
<keyword evidence="27" id="KW-1185">Reference proteome</keyword>
<keyword evidence="5 18" id="KW-0808">Transferase</keyword>
<dbReference type="Gene3D" id="2.90.10.10">
    <property type="entry name" value="Bulb-type lectin domain"/>
    <property type="match status" value="1"/>
</dbReference>
<dbReference type="EC" id="2.7.11.1" evidence="18"/>
<keyword evidence="9 18" id="KW-0418">Kinase</keyword>
<reference evidence="26" key="1">
    <citation type="submission" date="2023-10" db="EMBL/GenBank/DDBJ databases">
        <title>Chromosome-level genome of the transformable northern wattle, Acacia crassicarpa.</title>
        <authorList>
            <person name="Massaro I."/>
            <person name="Sinha N.R."/>
            <person name="Poethig S."/>
            <person name="Leichty A.R."/>
        </authorList>
    </citation>
    <scope>NUCLEOTIDE SEQUENCE</scope>
    <source>
        <strain evidence="26">Acra3RX</strain>
        <tissue evidence="26">Leaf</tissue>
    </source>
</reference>
<dbReference type="GO" id="GO:0005886">
    <property type="term" value="C:plasma membrane"/>
    <property type="evidence" value="ECO:0007669"/>
    <property type="project" value="UniProtKB-SubCell"/>
</dbReference>
<evidence type="ECO:0000256" key="2">
    <source>
        <dbReference type="ARBA" id="ARBA00022475"/>
    </source>
</evidence>
<dbReference type="Gene3D" id="1.10.510.10">
    <property type="entry name" value="Transferase(Phosphotransferase) domain 1"/>
    <property type="match status" value="1"/>
</dbReference>
<protein>
    <recommendedName>
        <fullName evidence="18">Receptor-like serine/threonine-protein kinase</fullName>
        <ecNumber evidence="18">2.7.11.1</ecNumber>
    </recommendedName>
</protein>
<evidence type="ECO:0000256" key="16">
    <source>
        <dbReference type="ARBA" id="ARBA00047899"/>
    </source>
</evidence>
<feature type="region of interest" description="Disordered" evidence="20">
    <location>
        <begin position="721"/>
        <end position="741"/>
    </location>
</feature>
<evidence type="ECO:0000313" key="26">
    <source>
        <dbReference type="EMBL" id="KAK4255695.1"/>
    </source>
</evidence>